<dbReference type="InterPro" id="IPR001763">
    <property type="entry name" value="Rhodanese-like_dom"/>
</dbReference>
<dbReference type="SUPFAM" id="SSF53686">
    <property type="entry name" value="Tryptophan synthase beta subunit-like PLP-dependent enzymes"/>
    <property type="match status" value="1"/>
</dbReference>
<evidence type="ECO:0000256" key="11">
    <source>
        <dbReference type="ARBA" id="ARBA00023136"/>
    </source>
</evidence>
<comment type="subcellular location">
    <subcellularLocation>
        <location evidence="1">Cell membrane</location>
        <topology evidence="1">Multi-pass membrane protein</topology>
    </subcellularLocation>
</comment>
<keyword evidence="9" id="KW-0560">Oxidoreductase</keyword>
<evidence type="ECO:0000256" key="2">
    <source>
        <dbReference type="ARBA" id="ARBA00006278"/>
    </source>
</evidence>
<keyword evidence="4" id="KW-0813">Transport</keyword>
<dbReference type="PANTHER" id="PTHR32361">
    <property type="entry name" value="FERRIC/CUPRIC REDUCTASE TRANSMEMBRANE COMPONENT"/>
    <property type="match status" value="1"/>
</dbReference>
<evidence type="ECO:0000256" key="10">
    <source>
        <dbReference type="ARBA" id="ARBA00023065"/>
    </source>
</evidence>
<evidence type="ECO:0000256" key="13">
    <source>
        <dbReference type="SAM" id="MobiDB-lite"/>
    </source>
</evidence>
<dbReference type="EMBL" id="JAACJP010000016">
    <property type="protein sequence ID" value="KAF5379489.1"/>
    <property type="molecule type" value="Genomic_DNA"/>
</dbReference>
<sequence>MPVDTELNVFSGEEGLRDFYDPDKNIPVPLVELPARLNPFREALNMVLRAQEDGSITPDTHTIVEYSSGSTVISLGIISRIFGIPNVKAFLSNKTSEAKLQLLRFFGLELTLFGGPSQPQHLDPNGGIYAATANGTQPGFYNPDQYTNIENYQAHMRWTGPQIHAQLPGISVIAASMGTAGTMTGTSLYLKKVRPSVTGLGVLTAPGDRVPGPRTYNLLVPVDFPWRDSMDAMEEVDSPSSFEKSLELCRNGLLVGPSSGLALVGVLNFLKKRKDENTLDALRNEAGEIPCVFICCDKPFQYISEYFTKLDPSFFPSIKNEELVATDLYPYNLDWELKPDKAHQMLFPSNGKPFGVTKATFVLDIRDEDSFKSSQIPGSHNLDIGADSLPNPYRDPATLTLLFDTLEARFAATDPVRKSSHSMGNLTEYQMWLKGTPFRNWYTADWDYGLTTIYVFCASIFVFALVNALSMFRSWRLKSRSTTRASASIADRIAGLYRYLSSRQYHVSIFGWYSPPLGAMLIVGALMLFALVFSFTVRPYYWPVPEMGNSPPLGTRTGWISIAIMPFMFAFSSKVNLIGMITGTPHEKLQVFHRWTAWIMYFTSLVHTFPFIQFNIGVGKMELVYATKSYYWTGVAALIPQTWLILMSWGPIRSRYYETFKKLHFLVTIIFMIFLFIHCNFRLTSWDYFWATGGVYGITWLARFGLTLFRNGLGHTASFTLLPDRTVRILIPTKTLRWAPGQHYFVRFLDLGAHAGTSHPFTVASLPDSGALEFHVRVREGITARMAAAAAAGGKTSAVSLDGPYGGVHGSFEVYDRVVLLAGGSGASFTVPILLDLLAGLKAKKVKTKHVHFVWAVPSIESLECYQETLSTALKGVPEGAATVSFYVTGPERSSSPSSGSIEKDDDAKLTGETLGGRPDVGEIVRAACKAEGTVGVAVCGPDGFALDVRNAVAGCELEIACGRKTPCTDIFLHTEAYSW</sequence>
<feature type="transmembrane region" description="Helical" evidence="14">
    <location>
        <begin position="663"/>
        <end position="683"/>
    </location>
</feature>
<dbReference type="InterPro" id="IPR001926">
    <property type="entry name" value="TrpB-like_PALP"/>
</dbReference>
<dbReference type="InterPro" id="IPR013112">
    <property type="entry name" value="FAD-bd_8"/>
</dbReference>
<dbReference type="SUPFAM" id="SSF52343">
    <property type="entry name" value="Ferredoxin reductase-like, C-terminal NADP-linked domain"/>
    <property type="match status" value="1"/>
</dbReference>
<keyword evidence="7" id="KW-0249">Electron transport</keyword>
<keyword evidence="11 14" id="KW-0472">Membrane</keyword>
<dbReference type="PANTHER" id="PTHR32361:SF23">
    <property type="entry name" value="FERRIC-CHELATE REDUCTASE"/>
    <property type="match status" value="1"/>
</dbReference>
<dbReference type="PROSITE" id="PS50206">
    <property type="entry name" value="RHODANESE_3"/>
    <property type="match status" value="1"/>
</dbReference>
<feature type="transmembrane region" description="Helical" evidence="14">
    <location>
        <begin position="598"/>
        <end position="618"/>
    </location>
</feature>
<evidence type="ECO:0000256" key="14">
    <source>
        <dbReference type="SAM" id="Phobius"/>
    </source>
</evidence>
<evidence type="ECO:0000256" key="5">
    <source>
        <dbReference type="ARBA" id="ARBA00022475"/>
    </source>
</evidence>
<dbReference type="SUPFAM" id="SSF63380">
    <property type="entry name" value="Riboflavin synthase domain-like"/>
    <property type="match status" value="1"/>
</dbReference>
<dbReference type="GO" id="GO:0015677">
    <property type="term" value="P:copper ion import"/>
    <property type="evidence" value="ECO:0007669"/>
    <property type="project" value="TreeGrafter"/>
</dbReference>
<evidence type="ECO:0000256" key="1">
    <source>
        <dbReference type="ARBA" id="ARBA00004651"/>
    </source>
</evidence>
<comment type="caution">
    <text evidence="17">The sequence shown here is derived from an EMBL/GenBank/DDBJ whole genome shotgun (WGS) entry which is preliminary data.</text>
</comment>
<keyword evidence="6 14" id="KW-0812">Transmembrane</keyword>
<dbReference type="Gene3D" id="2.40.30.10">
    <property type="entry name" value="Translation factors"/>
    <property type="match status" value="1"/>
</dbReference>
<comment type="catalytic activity">
    <reaction evidence="12">
        <text>2 a Fe(II)-siderophore + NADP(+) + H(+) = 2 a Fe(III)-siderophore + NADPH</text>
        <dbReference type="Rhea" id="RHEA:28795"/>
        <dbReference type="Rhea" id="RHEA-COMP:11342"/>
        <dbReference type="Rhea" id="RHEA-COMP:11344"/>
        <dbReference type="ChEBI" id="CHEBI:15378"/>
        <dbReference type="ChEBI" id="CHEBI:29033"/>
        <dbReference type="ChEBI" id="CHEBI:29034"/>
        <dbReference type="ChEBI" id="CHEBI:57783"/>
        <dbReference type="ChEBI" id="CHEBI:58349"/>
        <dbReference type="EC" id="1.16.1.9"/>
    </reaction>
</comment>
<dbReference type="InterPro" id="IPR036052">
    <property type="entry name" value="TrpB-like_PALP_sf"/>
</dbReference>
<comment type="similarity">
    <text evidence="2">Belongs to the ferric reductase (FRE) family.</text>
</comment>
<dbReference type="Pfam" id="PF01794">
    <property type="entry name" value="Ferric_reduct"/>
    <property type="match status" value="1"/>
</dbReference>
<dbReference type="EC" id="1.16.1.9" evidence="3"/>
<dbReference type="InterPro" id="IPR013121">
    <property type="entry name" value="Fe_red_NAD-bd_6"/>
</dbReference>
<feature type="domain" description="Rhodanese" evidence="15">
    <location>
        <begin position="356"/>
        <end position="416"/>
    </location>
</feature>
<dbReference type="InterPro" id="IPR013130">
    <property type="entry name" value="Fe3_Rdtase_TM_dom"/>
</dbReference>
<dbReference type="GO" id="GO:0006826">
    <property type="term" value="P:iron ion transport"/>
    <property type="evidence" value="ECO:0007669"/>
    <property type="project" value="TreeGrafter"/>
</dbReference>
<dbReference type="Gene3D" id="3.40.50.80">
    <property type="entry name" value="Nucleotide-binding domain of ferredoxin-NADP reductase (FNR) module"/>
    <property type="match status" value="1"/>
</dbReference>
<evidence type="ECO:0000256" key="6">
    <source>
        <dbReference type="ARBA" id="ARBA00022692"/>
    </source>
</evidence>
<evidence type="ECO:0000259" key="16">
    <source>
        <dbReference type="PROSITE" id="PS51384"/>
    </source>
</evidence>
<dbReference type="GO" id="GO:0052851">
    <property type="term" value="F:ferric-chelate reductase (NADPH) activity"/>
    <property type="evidence" value="ECO:0007669"/>
    <property type="project" value="UniProtKB-EC"/>
</dbReference>
<keyword evidence="10" id="KW-0406">Ion transport</keyword>
<evidence type="ECO:0000256" key="3">
    <source>
        <dbReference type="ARBA" id="ARBA00012668"/>
    </source>
</evidence>
<dbReference type="Proteomes" id="UP000565441">
    <property type="component" value="Unassembled WGS sequence"/>
</dbReference>
<keyword evidence="18" id="KW-1185">Reference proteome</keyword>
<dbReference type="InterPro" id="IPR017927">
    <property type="entry name" value="FAD-bd_FR_type"/>
</dbReference>
<name>A0A8H5HA66_9AGAR</name>
<gene>
    <name evidence="17" type="ORF">D9615_006545</name>
</gene>
<dbReference type="OrthoDB" id="17725at2759"/>
<feature type="transmembrane region" description="Helical" evidence="14">
    <location>
        <begin position="453"/>
        <end position="472"/>
    </location>
</feature>
<dbReference type="CDD" id="cd06186">
    <property type="entry name" value="NOX_Duox_like_FAD_NADP"/>
    <property type="match status" value="1"/>
</dbReference>
<evidence type="ECO:0000256" key="7">
    <source>
        <dbReference type="ARBA" id="ARBA00022982"/>
    </source>
</evidence>
<dbReference type="InterPro" id="IPR039261">
    <property type="entry name" value="FNR_nucleotide-bd"/>
</dbReference>
<organism evidence="17 18">
    <name type="scientific">Tricholomella constricta</name>
    <dbReference type="NCBI Taxonomy" id="117010"/>
    <lineage>
        <taxon>Eukaryota</taxon>
        <taxon>Fungi</taxon>
        <taxon>Dikarya</taxon>
        <taxon>Basidiomycota</taxon>
        <taxon>Agaricomycotina</taxon>
        <taxon>Agaricomycetes</taxon>
        <taxon>Agaricomycetidae</taxon>
        <taxon>Agaricales</taxon>
        <taxon>Tricholomatineae</taxon>
        <taxon>Lyophyllaceae</taxon>
        <taxon>Tricholomella</taxon>
    </lineage>
</organism>
<feature type="transmembrane region" description="Helical" evidence="14">
    <location>
        <begin position="517"/>
        <end position="537"/>
    </location>
</feature>
<evidence type="ECO:0000256" key="4">
    <source>
        <dbReference type="ARBA" id="ARBA00022448"/>
    </source>
</evidence>
<evidence type="ECO:0000313" key="17">
    <source>
        <dbReference type="EMBL" id="KAF5379489.1"/>
    </source>
</evidence>
<feature type="transmembrane region" description="Helical" evidence="14">
    <location>
        <begin position="557"/>
        <end position="577"/>
    </location>
</feature>
<keyword evidence="8 14" id="KW-1133">Transmembrane helix</keyword>
<evidence type="ECO:0000313" key="18">
    <source>
        <dbReference type="Proteomes" id="UP000565441"/>
    </source>
</evidence>
<dbReference type="Pfam" id="PF08030">
    <property type="entry name" value="NAD_binding_6"/>
    <property type="match status" value="1"/>
</dbReference>
<dbReference type="InterPro" id="IPR051410">
    <property type="entry name" value="Ferric/Cupric_Reductase"/>
</dbReference>
<dbReference type="Pfam" id="PF08022">
    <property type="entry name" value="FAD_binding_8"/>
    <property type="match status" value="1"/>
</dbReference>
<keyword evidence="5" id="KW-1003">Cell membrane</keyword>
<dbReference type="InterPro" id="IPR017938">
    <property type="entry name" value="Riboflavin_synthase-like_b-brl"/>
</dbReference>
<protein>
    <recommendedName>
        <fullName evidence="3">ferric-chelate reductase (NADPH)</fullName>
        <ecNumber evidence="3">1.16.1.9</ecNumber>
    </recommendedName>
</protein>
<dbReference type="PROSITE" id="PS51384">
    <property type="entry name" value="FAD_FR"/>
    <property type="match status" value="1"/>
</dbReference>
<dbReference type="SFLD" id="SFLDS00052">
    <property type="entry name" value="Ferric_Reductase_Domain"/>
    <property type="match status" value="1"/>
</dbReference>
<dbReference type="SFLD" id="SFLDG01168">
    <property type="entry name" value="Ferric_reductase_subgroup_(FRE"/>
    <property type="match status" value="1"/>
</dbReference>
<evidence type="ECO:0000256" key="8">
    <source>
        <dbReference type="ARBA" id="ARBA00022989"/>
    </source>
</evidence>
<feature type="transmembrane region" description="Helical" evidence="14">
    <location>
        <begin position="630"/>
        <end position="651"/>
    </location>
</feature>
<evidence type="ECO:0000256" key="12">
    <source>
        <dbReference type="ARBA" id="ARBA00048483"/>
    </source>
</evidence>
<dbReference type="Pfam" id="PF00291">
    <property type="entry name" value="PALP"/>
    <property type="match status" value="1"/>
</dbReference>
<dbReference type="GO" id="GO:0005886">
    <property type="term" value="C:plasma membrane"/>
    <property type="evidence" value="ECO:0007669"/>
    <property type="project" value="UniProtKB-SubCell"/>
</dbReference>
<evidence type="ECO:0000259" key="15">
    <source>
        <dbReference type="PROSITE" id="PS50206"/>
    </source>
</evidence>
<accession>A0A8H5HA66</accession>
<dbReference type="Gene3D" id="3.40.50.1100">
    <property type="match status" value="2"/>
</dbReference>
<dbReference type="GO" id="GO:0006879">
    <property type="term" value="P:intracellular iron ion homeostasis"/>
    <property type="evidence" value="ECO:0007669"/>
    <property type="project" value="TreeGrafter"/>
</dbReference>
<proteinExistence type="inferred from homology"/>
<reference evidence="17 18" key="1">
    <citation type="journal article" date="2020" name="ISME J.">
        <title>Uncovering the hidden diversity of litter-decomposition mechanisms in mushroom-forming fungi.</title>
        <authorList>
            <person name="Floudas D."/>
            <person name="Bentzer J."/>
            <person name="Ahren D."/>
            <person name="Johansson T."/>
            <person name="Persson P."/>
            <person name="Tunlid A."/>
        </authorList>
    </citation>
    <scope>NUCLEOTIDE SEQUENCE [LARGE SCALE GENOMIC DNA]</scope>
    <source>
        <strain evidence="17 18">CBS 661.87</strain>
    </source>
</reference>
<dbReference type="AlphaFoldDB" id="A0A8H5HA66"/>
<evidence type="ECO:0000256" key="9">
    <source>
        <dbReference type="ARBA" id="ARBA00023002"/>
    </source>
</evidence>
<feature type="region of interest" description="Disordered" evidence="13">
    <location>
        <begin position="890"/>
        <end position="915"/>
    </location>
</feature>
<feature type="domain" description="FAD-binding FR-type" evidence="16">
    <location>
        <begin position="688"/>
        <end position="811"/>
    </location>
</feature>